<dbReference type="Gene3D" id="3.30.200.20">
    <property type="entry name" value="Phosphorylase Kinase, domain 1"/>
    <property type="match status" value="1"/>
</dbReference>
<feature type="domain" description="Protein kinase" evidence="10">
    <location>
        <begin position="14"/>
        <end position="270"/>
    </location>
</feature>
<proteinExistence type="predicted"/>
<dbReference type="GO" id="GO:0004674">
    <property type="term" value="F:protein serine/threonine kinase activity"/>
    <property type="evidence" value="ECO:0007669"/>
    <property type="project" value="UniProtKB-KW"/>
</dbReference>
<dbReference type="Gene3D" id="1.10.510.10">
    <property type="entry name" value="Transferase(Phosphotransferase) domain 1"/>
    <property type="match status" value="1"/>
</dbReference>
<dbReference type="EC" id="2.7.11.1" evidence="1"/>
<dbReference type="CDD" id="cd08215">
    <property type="entry name" value="STKc_Nek"/>
    <property type="match status" value="1"/>
</dbReference>
<evidence type="ECO:0000256" key="6">
    <source>
        <dbReference type="ARBA" id="ARBA00022840"/>
    </source>
</evidence>
<sequence length="502" mass="56568">MRPRDTSAQELKRYVIEKALCLGGGTDVFKVREVSTDKPYVLKQMSLVSMGAEERKRVLKEIYVMSDVNHPNVVKFRESFSGNSSVNIIMEYCKCSLEELIVLQQEEGFPFPEEVIIEWMVELLSGLAYLHSRRIIHRDIKTSNIFVTEKNHLKLGDFGVCTVLTKTSVAASSMVGTPLYFSPEVCGGEAYDMRSDVWSLGVVFYEMCTLRRPFDAKHLSGLMHQILTQDVAPFDTGLDSRLEEIVLRMLCKEPRDRPTSQDLIDNHLVVPCSHPSHSTQRPSHGRLIQRYYGPELFFSCDAAPSWGNGGLDESKVGPSQAKPTYRKKVEQVQQPPLRIKSVPPAATRVPLHEPASVRKNFFPQKPPVACDRGRELSAQERAEAMERIKCAKSRINMAELRRSMQQRRLELLGAEGANVTDDIPIVIELKSEKQQQSQKLQDNETDAAQEKPRPSQHCPSFLDDIAAVVERHSSGGVKIELDQLDAAASLLCQYKVTNHGIY</sequence>
<dbReference type="InterPro" id="IPR000719">
    <property type="entry name" value="Prot_kinase_dom"/>
</dbReference>
<gene>
    <name evidence="11" type="ORF">TCIL3000_3_1990</name>
</gene>
<dbReference type="SUPFAM" id="SSF56112">
    <property type="entry name" value="Protein kinase-like (PK-like)"/>
    <property type="match status" value="1"/>
</dbReference>
<dbReference type="Pfam" id="PF00069">
    <property type="entry name" value="Pkinase"/>
    <property type="match status" value="1"/>
</dbReference>
<keyword evidence="6" id="KW-0067">ATP-binding</keyword>
<dbReference type="InterPro" id="IPR011009">
    <property type="entry name" value="Kinase-like_dom_sf"/>
</dbReference>
<dbReference type="PROSITE" id="PS00108">
    <property type="entry name" value="PROTEIN_KINASE_ST"/>
    <property type="match status" value="1"/>
</dbReference>
<feature type="region of interest" description="Disordered" evidence="9">
    <location>
        <begin position="434"/>
        <end position="459"/>
    </location>
</feature>
<dbReference type="InterPro" id="IPR008271">
    <property type="entry name" value="Ser/Thr_kinase_AS"/>
</dbReference>
<reference evidence="11" key="1">
    <citation type="journal article" date="2012" name="Proc. Natl. Acad. Sci. U.S.A.">
        <title>Antigenic diversity is generated by distinct evolutionary mechanisms in African trypanosome species.</title>
        <authorList>
            <person name="Jackson A.P."/>
            <person name="Berry A."/>
            <person name="Aslett M."/>
            <person name="Allison H.C."/>
            <person name="Burton P."/>
            <person name="Vavrova-Anderson J."/>
            <person name="Brown R."/>
            <person name="Browne H."/>
            <person name="Corton N."/>
            <person name="Hauser H."/>
            <person name="Gamble J."/>
            <person name="Gilderthorp R."/>
            <person name="Marcello L."/>
            <person name="McQuillan J."/>
            <person name="Otto T.D."/>
            <person name="Quail M.A."/>
            <person name="Sanders M.J."/>
            <person name="van Tonder A."/>
            <person name="Ginger M.L."/>
            <person name="Field M.C."/>
            <person name="Barry J.D."/>
            <person name="Hertz-Fowler C."/>
            <person name="Berriman M."/>
        </authorList>
    </citation>
    <scope>NUCLEOTIDE SEQUENCE</scope>
    <source>
        <strain evidence="11">IL3000</strain>
    </source>
</reference>
<evidence type="ECO:0000256" key="8">
    <source>
        <dbReference type="ARBA" id="ARBA00048679"/>
    </source>
</evidence>
<name>G0UK64_TRYCI</name>
<evidence type="ECO:0000256" key="9">
    <source>
        <dbReference type="SAM" id="MobiDB-lite"/>
    </source>
</evidence>
<dbReference type="PROSITE" id="PS50011">
    <property type="entry name" value="PROTEIN_KINASE_DOM"/>
    <property type="match status" value="1"/>
</dbReference>
<keyword evidence="3" id="KW-0808">Transferase</keyword>
<dbReference type="SMART" id="SM00220">
    <property type="entry name" value="S_TKc"/>
    <property type="match status" value="1"/>
</dbReference>
<dbReference type="GO" id="GO:0005524">
    <property type="term" value="F:ATP binding"/>
    <property type="evidence" value="ECO:0007669"/>
    <property type="project" value="UniProtKB-KW"/>
</dbReference>
<comment type="catalytic activity">
    <reaction evidence="7">
        <text>L-threonyl-[protein] + ATP = O-phospho-L-threonyl-[protein] + ADP + H(+)</text>
        <dbReference type="Rhea" id="RHEA:46608"/>
        <dbReference type="Rhea" id="RHEA-COMP:11060"/>
        <dbReference type="Rhea" id="RHEA-COMP:11605"/>
        <dbReference type="ChEBI" id="CHEBI:15378"/>
        <dbReference type="ChEBI" id="CHEBI:30013"/>
        <dbReference type="ChEBI" id="CHEBI:30616"/>
        <dbReference type="ChEBI" id="CHEBI:61977"/>
        <dbReference type="ChEBI" id="CHEBI:456216"/>
        <dbReference type="EC" id="2.7.11.1"/>
    </reaction>
</comment>
<protein>
    <recommendedName>
        <fullName evidence="1">non-specific serine/threonine protein kinase</fullName>
        <ecNumber evidence="1">2.7.11.1</ecNumber>
    </recommendedName>
</protein>
<dbReference type="EMBL" id="HE575316">
    <property type="protein sequence ID" value="CCC89769.1"/>
    <property type="molecule type" value="Genomic_DNA"/>
</dbReference>
<keyword evidence="5 11" id="KW-0418">Kinase</keyword>
<dbReference type="AlphaFoldDB" id="G0UK64"/>
<evidence type="ECO:0000256" key="7">
    <source>
        <dbReference type="ARBA" id="ARBA00047899"/>
    </source>
</evidence>
<evidence type="ECO:0000313" key="11">
    <source>
        <dbReference type="EMBL" id="CCC89769.1"/>
    </source>
</evidence>
<keyword evidence="4" id="KW-0547">Nucleotide-binding</keyword>
<accession>G0UK64</accession>
<dbReference type="VEuPathDB" id="TriTrypDB:TcIL3000_3_1990"/>
<comment type="catalytic activity">
    <reaction evidence="8">
        <text>L-seryl-[protein] + ATP = O-phospho-L-seryl-[protein] + ADP + H(+)</text>
        <dbReference type="Rhea" id="RHEA:17989"/>
        <dbReference type="Rhea" id="RHEA-COMP:9863"/>
        <dbReference type="Rhea" id="RHEA-COMP:11604"/>
        <dbReference type="ChEBI" id="CHEBI:15378"/>
        <dbReference type="ChEBI" id="CHEBI:29999"/>
        <dbReference type="ChEBI" id="CHEBI:30616"/>
        <dbReference type="ChEBI" id="CHEBI:83421"/>
        <dbReference type="ChEBI" id="CHEBI:456216"/>
        <dbReference type="EC" id="2.7.11.1"/>
    </reaction>
</comment>
<dbReference type="PANTHER" id="PTHR44899">
    <property type="entry name" value="CAMK FAMILY PROTEIN KINASE"/>
    <property type="match status" value="1"/>
</dbReference>
<evidence type="ECO:0000256" key="4">
    <source>
        <dbReference type="ARBA" id="ARBA00022741"/>
    </source>
</evidence>
<evidence type="ECO:0000256" key="3">
    <source>
        <dbReference type="ARBA" id="ARBA00022679"/>
    </source>
</evidence>
<evidence type="ECO:0000259" key="10">
    <source>
        <dbReference type="PROSITE" id="PS50011"/>
    </source>
</evidence>
<dbReference type="InterPro" id="IPR051131">
    <property type="entry name" value="NEK_Ser/Thr_kinase_NIMA"/>
</dbReference>
<evidence type="ECO:0000256" key="5">
    <source>
        <dbReference type="ARBA" id="ARBA00022777"/>
    </source>
</evidence>
<evidence type="ECO:0000256" key="2">
    <source>
        <dbReference type="ARBA" id="ARBA00022527"/>
    </source>
</evidence>
<evidence type="ECO:0000256" key="1">
    <source>
        <dbReference type="ARBA" id="ARBA00012513"/>
    </source>
</evidence>
<organism evidence="11">
    <name type="scientific">Trypanosoma congolense (strain IL3000)</name>
    <dbReference type="NCBI Taxonomy" id="1068625"/>
    <lineage>
        <taxon>Eukaryota</taxon>
        <taxon>Discoba</taxon>
        <taxon>Euglenozoa</taxon>
        <taxon>Kinetoplastea</taxon>
        <taxon>Metakinetoplastina</taxon>
        <taxon>Trypanosomatida</taxon>
        <taxon>Trypanosomatidae</taxon>
        <taxon>Trypanosoma</taxon>
        <taxon>Nannomonas</taxon>
    </lineage>
</organism>
<dbReference type="PANTHER" id="PTHR44899:SF3">
    <property type="entry name" value="SERINE_THREONINE-PROTEIN KINASE NEK1"/>
    <property type="match status" value="1"/>
</dbReference>
<keyword evidence="2" id="KW-0723">Serine/threonine-protein kinase</keyword>